<evidence type="ECO:0000313" key="3">
    <source>
        <dbReference type="Proteomes" id="UP001499979"/>
    </source>
</evidence>
<feature type="compositionally biased region" description="Basic and acidic residues" evidence="1">
    <location>
        <begin position="23"/>
        <end position="32"/>
    </location>
</feature>
<accession>A0ABN1U8L6</accession>
<proteinExistence type="predicted"/>
<dbReference type="Proteomes" id="UP001499979">
    <property type="component" value="Unassembled WGS sequence"/>
</dbReference>
<name>A0ABN1U8L6_9ACTN</name>
<dbReference type="RefSeq" id="WP_343904846.1">
    <property type="nucleotide sequence ID" value="NZ_BAAAJE010000001.1"/>
</dbReference>
<feature type="region of interest" description="Disordered" evidence="1">
    <location>
        <begin position="1"/>
        <end position="39"/>
    </location>
</feature>
<reference evidence="3" key="1">
    <citation type="journal article" date="2019" name="Int. J. Syst. Evol. Microbiol.">
        <title>The Global Catalogue of Microorganisms (GCM) 10K type strain sequencing project: providing services to taxonomists for standard genome sequencing and annotation.</title>
        <authorList>
            <consortium name="The Broad Institute Genomics Platform"/>
            <consortium name="The Broad Institute Genome Sequencing Center for Infectious Disease"/>
            <person name="Wu L."/>
            <person name="Ma J."/>
        </authorList>
    </citation>
    <scope>NUCLEOTIDE SEQUENCE [LARGE SCALE GENOMIC DNA]</scope>
    <source>
        <strain evidence="3">JCM 11813</strain>
    </source>
</reference>
<comment type="caution">
    <text evidence="2">The sequence shown here is derived from an EMBL/GenBank/DDBJ whole genome shotgun (WGS) entry which is preliminary data.</text>
</comment>
<sequence length="66" mass="7330">MTTLQERPARVRRPRACPPPPPARREPAEPRRGPTVGITELMGRRPDLQDVYTPATIAADSVLWSA</sequence>
<gene>
    <name evidence="2" type="ORF">GCM10009606_02100</name>
</gene>
<protein>
    <submittedName>
        <fullName evidence="2">Uncharacterized protein</fullName>
    </submittedName>
</protein>
<keyword evidence="3" id="KW-1185">Reference proteome</keyword>
<evidence type="ECO:0000313" key="2">
    <source>
        <dbReference type="EMBL" id="GAA1125986.1"/>
    </source>
</evidence>
<dbReference type="EMBL" id="BAAAJE010000001">
    <property type="protein sequence ID" value="GAA1125986.1"/>
    <property type="molecule type" value="Genomic_DNA"/>
</dbReference>
<evidence type="ECO:0000256" key="1">
    <source>
        <dbReference type="SAM" id="MobiDB-lite"/>
    </source>
</evidence>
<organism evidence="2 3">
    <name type="scientific">Nocardioides aquiterrae</name>
    <dbReference type="NCBI Taxonomy" id="203799"/>
    <lineage>
        <taxon>Bacteria</taxon>
        <taxon>Bacillati</taxon>
        <taxon>Actinomycetota</taxon>
        <taxon>Actinomycetes</taxon>
        <taxon>Propionibacteriales</taxon>
        <taxon>Nocardioidaceae</taxon>
        <taxon>Nocardioides</taxon>
    </lineage>
</organism>